<gene>
    <name evidence="3" type="ORF">LCGC14_2283540</name>
</gene>
<dbReference type="SMART" id="SM00365">
    <property type="entry name" value="LRR_SD22"/>
    <property type="match status" value="3"/>
</dbReference>
<dbReference type="Gene3D" id="3.80.10.10">
    <property type="entry name" value="Ribonuclease Inhibitor"/>
    <property type="match status" value="1"/>
</dbReference>
<keyword evidence="2" id="KW-0677">Repeat</keyword>
<dbReference type="SUPFAM" id="SSF52075">
    <property type="entry name" value="Outer arm dynein light chain 1"/>
    <property type="match status" value="1"/>
</dbReference>
<dbReference type="PRINTS" id="PR00019">
    <property type="entry name" value="LEURICHRPT"/>
</dbReference>
<evidence type="ECO:0000313" key="3">
    <source>
        <dbReference type="EMBL" id="KKL52628.1"/>
    </source>
</evidence>
<evidence type="ECO:0000256" key="2">
    <source>
        <dbReference type="ARBA" id="ARBA00022737"/>
    </source>
</evidence>
<dbReference type="InterPro" id="IPR001611">
    <property type="entry name" value="Leu-rich_rpt"/>
</dbReference>
<dbReference type="InterPro" id="IPR025875">
    <property type="entry name" value="Leu-rich_rpt_4"/>
</dbReference>
<protein>
    <recommendedName>
        <fullName evidence="4">Leucine-rich repeat domain-containing protein</fullName>
    </recommendedName>
</protein>
<dbReference type="SMART" id="SM00369">
    <property type="entry name" value="LRR_TYP"/>
    <property type="match status" value="4"/>
</dbReference>
<sequence length="218" mass="25685">MLNSLRETYKEALIDYIIYKFRIIDVYGYLCLHEMNIKEIPNIEGLERLADLYEIDLSYNNIREIKGLEKLSDLEELNLSHNKISEIKGLATLKNLRILDLSSNKITTLPDAILKLPALEELYLKNCPLEGAPELVSDNLYIFTSKNIEQFQIETSKHAFWSNGATTAFKKWYKMNQIKKKYNCTKEDIERFRRDIGKRLIYRNSPTSAFKKWLYDNK</sequence>
<organism evidence="3">
    <name type="scientific">marine sediment metagenome</name>
    <dbReference type="NCBI Taxonomy" id="412755"/>
    <lineage>
        <taxon>unclassified sequences</taxon>
        <taxon>metagenomes</taxon>
        <taxon>ecological metagenomes</taxon>
    </lineage>
</organism>
<dbReference type="Pfam" id="PF12799">
    <property type="entry name" value="LRR_4"/>
    <property type="match status" value="1"/>
</dbReference>
<dbReference type="InterPro" id="IPR003591">
    <property type="entry name" value="Leu-rich_rpt_typical-subtyp"/>
</dbReference>
<evidence type="ECO:0008006" key="4">
    <source>
        <dbReference type="Google" id="ProtNLM"/>
    </source>
</evidence>
<dbReference type="InterPro" id="IPR050836">
    <property type="entry name" value="SDS22/Internalin_LRR"/>
</dbReference>
<dbReference type="AlphaFoldDB" id="A0A0F9CT67"/>
<dbReference type="Pfam" id="PF13855">
    <property type="entry name" value="LRR_8"/>
    <property type="match status" value="1"/>
</dbReference>
<comment type="caution">
    <text evidence="3">The sequence shown here is derived from an EMBL/GenBank/DDBJ whole genome shotgun (WGS) entry which is preliminary data.</text>
</comment>
<accession>A0A0F9CT67</accession>
<keyword evidence="1" id="KW-0433">Leucine-rich repeat</keyword>
<evidence type="ECO:0000256" key="1">
    <source>
        <dbReference type="ARBA" id="ARBA00022614"/>
    </source>
</evidence>
<reference evidence="3" key="1">
    <citation type="journal article" date="2015" name="Nature">
        <title>Complex archaea that bridge the gap between prokaryotes and eukaryotes.</title>
        <authorList>
            <person name="Spang A."/>
            <person name="Saw J.H."/>
            <person name="Jorgensen S.L."/>
            <person name="Zaremba-Niedzwiedzka K."/>
            <person name="Martijn J."/>
            <person name="Lind A.E."/>
            <person name="van Eijk R."/>
            <person name="Schleper C."/>
            <person name="Guy L."/>
            <person name="Ettema T.J."/>
        </authorList>
    </citation>
    <scope>NUCLEOTIDE SEQUENCE</scope>
</reference>
<dbReference type="EMBL" id="LAZR01031824">
    <property type="protein sequence ID" value="KKL52628.1"/>
    <property type="molecule type" value="Genomic_DNA"/>
</dbReference>
<dbReference type="PROSITE" id="PS51450">
    <property type="entry name" value="LRR"/>
    <property type="match status" value="3"/>
</dbReference>
<dbReference type="InterPro" id="IPR032675">
    <property type="entry name" value="LRR_dom_sf"/>
</dbReference>
<dbReference type="PANTHER" id="PTHR46652:SF3">
    <property type="entry name" value="LEUCINE-RICH REPEAT-CONTAINING PROTEIN 9"/>
    <property type="match status" value="1"/>
</dbReference>
<proteinExistence type="predicted"/>
<dbReference type="PANTHER" id="PTHR46652">
    <property type="entry name" value="LEUCINE-RICH REPEAT AND IQ DOMAIN-CONTAINING PROTEIN 1-RELATED"/>
    <property type="match status" value="1"/>
</dbReference>
<name>A0A0F9CT67_9ZZZZ</name>